<dbReference type="InterPro" id="IPR006076">
    <property type="entry name" value="FAD-dep_OxRdtase"/>
</dbReference>
<keyword evidence="9" id="KW-1185">Reference proteome</keyword>
<gene>
    <name evidence="8" type="ORF">WDJ61_07980</name>
</gene>
<dbReference type="Proteomes" id="UP001387364">
    <property type="component" value="Chromosome"/>
</dbReference>
<evidence type="ECO:0000259" key="7">
    <source>
        <dbReference type="PROSITE" id="PS51296"/>
    </source>
</evidence>
<reference evidence="8 9" key="1">
    <citation type="submission" date="2024-02" db="EMBL/GenBank/DDBJ databases">
        <title>Seven novel Bacillus-like species.</title>
        <authorList>
            <person name="Liu G."/>
        </authorList>
    </citation>
    <scope>NUCLEOTIDE SEQUENCE [LARGE SCALE GENOMIC DNA]</scope>
    <source>
        <strain evidence="8 9">FJAT-52991</strain>
    </source>
</reference>
<keyword evidence="5" id="KW-1015">Disulfide bond</keyword>
<keyword evidence="6" id="KW-0812">Transmembrane</keyword>
<dbReference type="Gene3D" id="3.30.9.10">
    <property type="entry name" value="D-Amino Acid Oxidase, subunit A, domain 2"/>
    <property type="match status" value="1"/>
</dbReference>
<dbReference type="PROSITE" id="PS51296">
    <property type="entry name" value="RIESKE"/>
    <property type="match status" value="1"/>
</dbReference>
<feature type="domain" description="Rieske" evidence="7">
    <location>
        <begin position="413"/>
        <end position="498"/>
    </location>
</feature>
<dbReference type="InterPro" id="IPR005805">
    <property type="entry name" value="Rieske_Fe-S_prot_C"/>
</dbReference>
<proteinExistence type="predicted"/>
<keyword evidence="4" id="KW-0411">Iron-sulfur</keyword>
<dbReference type="CDD" id="cd03477">
    <property type="entry name" value="Rieske_YhfW_C"/>
    <property type="match status" value="1"/>
</dbReference>
<keyword evidence="6" id="KW-0472">Membrane</keyword>
<dbReference type="PANTHER" id="PTHR13847">
    <property type="entry name" value="SARCOSINE DEHYDROGENASE-RELATED"/>
    <property type="match status" value="1"/>
</dbReference>
<dbReference type="InterPro" id="IPR036188">
    <property type="entry name" value="FAD/NAD-bd_sf"/>
</dbReference>
<evidence type="ECO:0000256" key="2">
    <source>
        <dbReference type="ARBA" id="ARBA00022723"/>
    </source>
</evidence>
<organism evidence="8 9">
    <name type="scientific">Bacillus kandeliae</name>
    <dbReference type="NCBI Taxonomy" id="3129297"/>
    <lineage>
        <taxon>Bacteria</taxon>
        <taxon>Bacillati</taxon>
        <taxon>Bacillota</taxon>
        <taxon>Bacilli</taxon>
        <taxon>Bacillales</taxon>
        <taxon>Bacillaceae</taxon>
        <taxon>Bacillus</taxon>
    </lineage>
</organism>
<evidence type="ECO:0000256" key="6">
    <source>
        <dbReference type="SAM" id="Phobius"/>
    </source>
</evidence>
<dbReference type="Pfam" id="PF00355">
    <property type="entry name" value="Rieske"/>
    <property type="match status" value="1"/>
</dbReference>
<evidence type="ECO:0000256" key="5">
    <source>
        <dbReference type="ARBA" id="ARBA00023157"/>
    </source>
</evidence>
<evidence type="ECO:0000313" key="9">
    <source>
        <dbReference type="Proteomes" id="UP001387364"/>
    </source>
</evidence>
<dbReference type="PANTHER" id="PTHR13847:SF274">
    <property type="entry name" value="RIESKE 2FE-2S IRON-SULFUR PROTEIN YHFW-RELATED"/>
    <property type="match status" value="1"/>
</dbReference>
<dbReference type="Gene3D" id="3.50.50.60">
    <property type="entry name" value="FAD/NAD(P)-binding domain"/>
    <property type="match status" value="1"/>
</dbReference>
<keyword evidence="2" id="KW-0479">Metal-binding</keyword>
<dbReference type="Pfam" id="PF01266">
    <property type="entry name" value="DAO"/>
    <property type="match status" value="1"/>
</dbReference>
<evidence type="ECO:0000256" key="4">
    <source>
        <dbReference type="ARBA" id="ARBA00023014"/>
    </source>
</evidence>
<keyword evidence="6" id="KW-1133">Transmembrane helix</keyword>
<dbReference type="SUPFAM" id="SSF51971">
    <property type="entry name" value="Nucleotide-binding domain"/>
    <property type="match status" value="1"/>
</dbReference>
<dbReference type="InterPro" id="IPR038010">
    <property type="entry name" value="YhfW_C"/>
</dbReference>
<sequence>MTRKTLWKQEVKLPSFETLDQMVFADVVIVGGGITGIVTAYLLTKAKKKVVLIEGTELVNGTTGHTTAKMTAQHNLIYSELMQNFSKEQAKLYYEANQEAIAWVKQTIQDEKIDCDWMDDTAYVYTNSEQETETIKQEAQSYEELGIDGELANTLPWKTPFKQAVKMNGQGQFHPIKFLHPLVQFIKEHGGEIYEHTVAKDIEKGERPAVITKQGMKVVGNDIVIASHFPFYDSDFYFTKMYANRSYVIAIKPKKAFPGGMYITAEKPTRSVRSAMYQGEEILLIGGEGHKTGQGQPTEERYQALIDFAEKEFGIKELLFTWSTQDLMTLDNLPYIGKINNADNIYTATGFKKWGMTSSIVSSLLISDLILNKQNRYEELFSPQRFKADPGLRNFVKQNSDVAGHFIKGKLDYFLQNDEDLPINTGVVINWNGTRAGAFKEEDGTVHLVDTTCTHLGCECEWNAAEKTWDCPCHGSRYSVAGEVIEGPAIEPLKKLRE</sequence>
<feature type="transmembrane region" description="Helical" evidence="6">
    <location>
        <begin position="22"/>
        <end position="43"/>
    </location>
</feature>
<dbReference type="Gene3D" id="2.102.10.10">
    <property type="entry name" value="Rieske [2Fe-2S] iron-sulphur domain"/>
    <property type="match status" value="1"/>
</dbReference>
<evidence type="ECO:0000256" key="3">
    <source>
        <dbReference type="ARBA" id="ARBA00023004"/>
    </source>
</evidence>
<evidence type="ECO:0000256" key="1">
    <source>
        <dbReference type="ARBA" id="ARBA00022714"/>
    </source>
</evidence>
<keyword evidence="3" id="KW-0408">Iron</keyword>
<dbReference type="EMBL" id="CP147404">
    <property type="protein sequence ID" value="WXB94553.1"/>
    <property type="molecule type" value="Genomic_DNA"/>
</dbReference>
<name>A0ABZ2NA47_9BACI</name>
<keyword evidence="1" id="KW-0001">2Fe-2S</keyword>
<dbReference type="SUPFAM" id="SSF50022">
    <property type="entry name" value="ISP domain"/>
    <property type="match status" value="1"/>
</dbReference>
<evidence type="ECO:0000313" key="8">
    <source>
        <dbReference type="EMBL" id="WXB94553.1"/>
    </source>
</evidence>
<dbReference type="InterPro" id="IPR036922">
    <property type="entry name" value="Rieske_2Fe-2S_sf"/>
</dbReference>
<accession>A0ABZ2NA47</accession>
<dbReference type="InterPro" id="IPR017941">
    <property type="entry name" value="Rieske_2Fe-2S"/>
</dbReference>
<dbReference type="RefSeq" id="WP_338754307.1">
    <property type="nucleotide sequence ID" value="NZ_CP147404.1"/>
</dbReference>
<dbReference type="PRINTS" id="PR00162">
    <property type="entry name" value="RIESKE"/>
</dbReference>
<protein>
    <submittedName>
        <fullName evidence="8">FAD-dependent oxidoreductase</fullName>
    </submittedName>
</protein>